<dbReference type="InterPro" id="IPR024072">
    <property type="entry name" value="DHFR-like_dom_sf"/>
</dbReference>
<evidence type="ECO:0000313" key="10">
    <source>
        <dbReference type="Proteomes" id="UP000006310"/>
    </source>
</evidence>
<evidence type="ECO:0000256" key="1">
    <source>
        <dbReference type="ARBA" id="ARBA00004903"/>
    </source>
</evidence>
<dbReference type="GO" id="GO:0046654">
    <property type="term" value="P:tetrahydrofolate biosynthetic process"/>
    <property type="evidence" value="ECO:0007669"/>
    <property type="project" value="UniProtKB-UniPathway"/>
</dbReference>
<dbReference type="PANTHER" id="PTHR48069">
    <property type="entry name" value="DIHYDROFOLATE REDUCTASE"/>
    <property type="match status" value="1"/>
</dbReference>
<dbReference type="GO" id="GO:0006730">
    <property type="term" value="P:one-carbon metabolic process"/>
    <property type="evidence" value="ECO:0007669"/>
    <property type="project" value="UniProtKB-KW"/>
</dbReference>
<dbReference type="GO" id="GO:0005739">
    <property type="term" value="C:mitochondrion"/>
    <property type="evidence" value="ECO:0007669"/>
    <property type="project" value="TreeGrafter"/>
</dbReference>
<dbReference type="InterPro" id="IPR012259">
    <property type="entry name" value="DHFR"/>
</dbReference>
<comment type="pathway">
    <text evidence="1">Cofactor biosynthesis; tetrahydrofolate biosynthesis; 5,6,7,8-tetrahydrofolate from 7,8-dihydrofolate: step 1/1.</text>
</comment>
<protein>
    <recommendedName>
        <fullName evidence="3">Dihydrofolate reductase</fullName>
        <ecNumber evidence="2">1.5.1.3</ecNumber>
    </recommendedName>
</protein>
<dbReference type="GO" id="GO:0050661">
    <property type="term" value="F:NADP binding"/>
    <property type="evidence" value="ECO:0007669"/>
    <property type="project" value="InterPro"/>
</dbReference>
<dbReference type="UniPathway" id="UPA00077">
    <property type="reaction ID" value="UER00158"/>
</dbReference>
<dbReference type="HOGENOM" id="CLU_043966_2_1_1"/>
<dbReference type="RefSeq" id="XP_022462235.1">
    <property type="nucleotide sequence ID" value="XM_022607318.1"/>
</dbReference>
<dbReference type="SUPFAM" id="SSF53597">
    <property type="entry name" value="Dihydrofolate reductase-like"/>
    <property type="match status" value="1"/>
</dbReference>
<dbReference type="EMBL" id="HE978314">
    <property type="protein sequence ID" value="CCK67989.1"/>
    <property type="molecule type" value="Genomic_DNA"/>
</dbReference>
<dbReference type="STRING" id="1071383.J7S268"/>
<evidence type="ECO:0000259" key="8">
    <source>
        <dbReference type="PROSITE" id="PS51330"/>
    </source>
</evidence>
<accession>J7S268</accession>
<dbReference type="CDD" id="cd00209">
    <property type="entry name" value="DHFR"/>
    <property type="match status" value="1"/>
</dbReference>
<dbReference type="KEGG" id="kng:KNAG_0A03010"/>
<dbReference type="PANTHER" id="PTHR48069:SF3">
    <property type="entry name" value="DIHYDROFOLATE REDUCTASE"/>
    <property type="match status" value="1"/>
</dbReference>
<keyword evidence="10" id="KW-1185">Reference proteome</keyword>
<dbReference type="GO" id="GO:0046452">
    <property type="term" value="P:dihydrofolate metabolic process"/>
    <property type="evidence" value="ECO:0007669"/>
    <property type="project" value="TreeGrafter"/>
</dbReference>
<organism evidence="9 10">
    <name type="scientific">Huiozyma naganishii (strain ATCC MYA-139 / BCRC 22969 / CBS 8797 / KCTC 17520 / NBRC 10181 / NCYC 3082 / Yp74L-3)</name>
    <name type="common">Yeast</name>
    <name type="synonym">Kazachstania naganishii</name>
    <dbReference type="NCBI Taxonomy" id="1071383"/>
    <lineage>
        <taxon>Eukaryota</taxon>
        <taxon>Fungi</taxon>
        <taxon>Dikarya</taxon>
        <taxon>Ascomycota</taxon>
        <taxon>Saccharomycotina</taxon>
        <taxon>Saccharomycetes</taxon>
        <taxon>Saccharomycetales</taxon>
        <taxon>Saccharomycetaceae</taxon>
        <taxon>Huiozyma</taxon>
    </lineage>
</organism>
<dbReference type="GeneID" id="34523624"/>
<dbReference type="Pfam" id="PF00186">
    <property type="entry name" value="DHFR_1"/>
    <property type="match status" value="1"/>
</dbReference>
<evidence type="ECO:0000256" key="3">
    <source>
        <dbReference type="ARBA" id="ARBA00018886"/>
    </source>
</evidence>
<dbReference type="GO" id="GO:0004146">
    <property type="term" value="F:dihydrofolate reductase activity"/>
    <property type="evidence" value="ECO:0007669"/>
    <property type="project" value="UniProtKB-EC"/>
</dbReference>
<evidence type="ECO:0000256" key="5">
    <source>
        <dbReference type="ARBA" id="ARBA00022857"/>
    </source>
</evidence>
<keyword evidence="5" id="KW-0521">NADP</keyword>
<keyword evidence="4" id="KW-0554">One-carbon metabolism</keyword>
<dbReference type="InterPro" id="IPR001796">
    <property type="entry name" value="DHFR_dom"/>
</dbReference>
<feature type="domain" description="DHFR" evidence="8">
    <location>
        <begin position="7"/>
        <end position="216"/>
    </location>
</feature>
<evidence type="ECO:0000256" key="4">
    <source>
        <dbReference type="ARBA" id="ARBA00022563"/>
    </source>
</evidence>
<dbReference type="Proteomes" id="UP000006310">
    <property type="component" value="Chromosome 1"/>
</dbReference>
<name>J7S268_HUIN7</name>
<reference evidence="9 10" key="1">
    <citation type="journal article" date="2011" name="Proc. Natl. Acad. Sci. U.S.A.">
        <title>Evolutionary erosion of yeast sex chromosomes by mating-type switching accidents.</title>
        <authorList>
            <person name="Gordon J.L."/>
            <person name="Armisen D."/>
            <person name="Proux-Wera E."/>
            <person name="Oheigeartaigh S.S."/>
            <person name="Byrne K.P."/>
            <person name="Wolfe K.H."/>
        </authorList>
    </citation>
    <scope>NUCLEOTIDE SEQUENCE [LARGE SCALE GENOMIC DNA]</scope>
    <source>
        <strain evidence="10">ATCC MYA-139 / BCRC 22969 / CBS 8797 / CCRC 22969 / KCTC 17520 / NBRC 10181 / NCYC 3082</strain>
    </source>
</reference>
<proteinExistence type="inferred from homology"/>
<dbReference type="PROSITE" id="PS51330">
    <property type="entry name" value="DHFR_2"/>
    <property type="match status" value="1"/>
</dbReference>
<keyword evidence="6" id="KW-0560">Oxidoreductase</keyword>
<dbReference type="PRINTS" id="PR00070">
    <property type="entry name" value="DHFR"/>
</dbReference>
<dbReference type="GO" id="GO:0046655">
    <property type="term" value="P:folic acid metabolic process"/>
    <property type="evidence" value="ECO:0007669"/>
    <property type="project" value="TreeGrafter"/>
</dbReference>
<sequence length="217" mass="24956">MTSSKIPVVGIVAALLPDLGIGFQGKLPWRLSKEMKYFREVTSLTRDPQKTNAVVMGRKTWESIPARFRPLPNRINVVISRQFPETLCKETLQEDKETYKSNSLQLAIQQLQFQLGAQLERIYIIGGGEIYNQAFDLVDYWLITKLDLAPEDSGIVKPVMDTFLNKDTLLQKFQECSHDQLLPFLPERVTLPDYNTKNGYSAEENGYVFHYSLYSRK</sequence>
<reference evidence="10" key="2">
    <citation type="submission" date="2012-08" db="EMBL/GenBank/DDBJ databases">
        <title>Genome sequence of Kazachstania naganishii.</title>
        <authorList>
            <person name="Gordon J.L."/>
            <person name="Armisen D."/>
            <person name="Proux-Wera E."/>
            <person name="OhEigeartaigh S.S."/>
            <person name="Byrne K.P."/>
            <person name="Wolfe K.H."/>
        </authorList>
    </citation>
    <scope>NUCLEOTIDE SEQUENCE [LARGE SCALE GENOMIC DNA]</scope>
    <source>
        <strain evidence="10">ATCC MYA-139 / BCRC 22969 / CBS 8797 / CCRC 22969 / KCTC 17520 / NBRC 10181 / NCYC 3082</strain>
    </source>
</reference>
<dbReference type="eggNOG" id="KOG1324">
    <property type="taxonomic scope" value="Eukaryota"/>
</dbReference>
<dbReference type="PROSITE" id="PS00075">
    <property type="entry name" value="DHFR_1"/>
    <property type="match status" value="1"/>
</dbReference>
<evidence type="ECO:0000256" key="2">
    <source>
        <dbReference type="ARBA" id="ARBA00012856"/>
    </source>
</evidence>
<evidence type="ECO:0000256" key="7">
    <source>
        <dbReference type="RuleBase" id="RU004474"/>
    </source>
</evidence>
<dbReference type="OrthoDB" id="414698at2759"/>
<dbReference type="InterPro" id="IPR017925">
    <property type="entry name" value="DHFR_CS"/>
</dbReference>
<evidence type="ECO:0000313" key="9">
    <source>
        <dbReference type="EMBL" id="CCK67989.1"/>
    </source>
</evidence>
<dbReference type="EC" id="1.5.1.3" evidence="2"/>
<dbReference type="Gene3D" id="3.40.430.10">
    <property type="entry name" value="Dihydrofolate Reductase, subunit A"/>
    <property type="match status" value="1"/>
</dbReference>
<comment type="similarity">
    <text evidence="7">Belongs to the dihydrofolate reductase family.</text>
</comment>
<dbReference type="OMA" id="KEMKYFR"/>
<dbReference type="AlphaFoldDB" id="J7S268"/>
<gene>
    <name evidence="9" type="primary">KNAG0A03010</name>
    <name evidence="9" type="ordered locus">KNAG_0A03010</name>
</gene>
<evidence type="ECO:0000256" key="6">
    <source>
        <dbReference type="ARBA" id="ARBA00023002"/>
    </source>
</evidence>